<keyword evidence="5" id="KW-1185">Reference proteome</keyword>
<feature type="zinc finger region" description="C3H1-type" evidence="1">
    <location>
        <begin position="48"/>
        <end position="71"/>
    </location>
</feature>
<protein>
    <recommendedName>
        <fullName evidence="3">C3H1-type domain-containing protein</fullName>
    </recommendedName>
</protein>
<reference evidence="4" key="1">
    <citation type="submission" date="2023-10" db="EMBL/GenBank/DDBJ databases">
        <authorList>
            <person name="Chen Y."/>
            <person name="Shah S."/>
            <person name="Dougan E. K."/>
            <person name="Thang M."/>
            <person name="Chan C."/>
        </authorList>
    </citation>
    <scope>NUCLEOTIDE SEQUENCE [LARGE SCALE GENOMIC DNA]</scope>
</reference>
<keyword evidence="1" id="KW-0862">Zinc</keyword>
<dbReference type="PROSITE" id="PS50103">
    <property type="entry name" value="ZF_C3H1"/>
    <property type="match status" value="1"/>
</dbReference>
<keyword evidence="1" id="KW-0479">Metal-binding</keyword>
<feature type="domain" description="C3H1-type" evidence="3">
    <location>
        <begin position="48"/>
        <end position="71"/>
    </location>
</feature>
<evidence type="ECO:0000256" key="2">
    <source>
        <dbReference type="SAM" id="MobiDB-lite"/>
    </source>
</evidence>
<name>A0ABN9TZY7_9DINO</name>
<dbReference type="Proteomes" id="UP001189429">
    <property type="component" value="Unassembled WGS sequence"/>
</dbReference>
<proteinExistence type="predicted"/>
<dbReference type="EMBL" id="CAUYUJ010015251">
    <property type="protein sequence ID" value="CAK0851560.1"/>
    <property type="molecule type" value="Genomic_DNA"/>
</dbReference>
<feature type="region of interest" description="Disordered" evidence="2">
    <location>
        <begin position="80"/>
        <end position="102"/>
    </location>
</feature>
<evidence type="ECO:0000313" key="4">
    <source>
        <dbReference type="EMBL" id="CAK0851560.1"/>
    </source>
</evidence>
<dbReference type="InterPro" id="IPR000571">
    <property type="entry name" value="Znf_CCCH"/>
</dbReference>
<organism evidence="4 5">
    <name type="scientific">Prorocentrum cordatum</name>
    <dbReference type="NCBI Taxonomy" id="2364126"/>
    <lineage>
        <taxon>Eukaryota</taxon>
        <taxon>Sar</taxon>
        <taxon>Alveolata</taxon>
        <taxon>Dinophyceae</taxon>
        <taxon>Prorocentrales</taxon>
        <taxon>Prorocentraceae</taxon>
        <taxon>Prorocentrum</taxon>
    </lineage>
</organism>
<feature type="non-terminal residue" evidence="4">
    <location>
        <position position="1"/>
    </location>
</feature>
<evidence type="ECO:0000313" key="5">
    <source>
        <dbReference type="Proteomes" id="UP001189429"/>
    </source>
</evidence>
<evidence type="ECO:0000256" key="1">
    <source>
        <dbReference type="PROSITE-ProRule" id="PRU00723"/>
    </source>
</evidence>
<comment type="caution">
    <text evidence="4">The sequence shown here is derived from an EMBL/GenBank/DDBJ whole genome shotgun (WGS) entry which is preliminary data.</text>
</comment>
<gene>
    <name evidence="4" type="ORF">PCOR1329_LOCUS43687</name>
</gene>
<sequence length="102" mass="11059">EERLPAEIRGLDEGVKRLEELVRLRLLASAAAGDPAEGEPACQACAVPCKFYATKRGCKDGQECSYCHACRWRSCLRHRAPRHQRAPRAAAAPCSPAEQGAG</sequence>
<accession>A0ABN9TZY7</accession>
<keyword evidence="1" id="KW-0863">Zinc-finger</keyword>
<evidence type="ECO:0000259" key="3">
    <source>
        <dbReference type="PROSITE" id="PS50103"/>
    </source>
</evidence>